<keyword evidence="2" id="KW-1185">Reference proteome</keyword>
<accession>A0ACC3BXZ9</accession>
<protein>
    <submittedName>
        <fullName evidence="1">Uncharacterized protein</fullName>
    </submittedName>
</protein>
<sequence>MGRFSVTLLAAAVALVAAAASVATPAAANCGAPFDLAVVGRTFTTDAANRCAGGSRAAARFATITASTVSYDLSTDKGVAVSSTVLTYGREWVKPTIKYTARGSTATVGPWGAGRGLFVRGLSSLILELEAMGGSCTANADLWRVVSFLRVVAYQYQLPANVCLSTK</sequence>
<evidence type="ECO:0000313" key="2">
    <source>
        <dbReference type="Proteomes" id="UP000798662"/>
    </source>
</evidence>
<proteinExistence type="predicted"/>
<dbReference type="Proteomes" id="UP000798662">
    <property type="component" value="Chromosome 2"/>
</dbReference>
<gene>
    <name evidence="1" type="ORF">I4F81_005344</name>
</gene>
<dbReference type="EMBL" id="CM020619">
    <property type="protein sequence ID" value="KAK1862777.1"/>
    <property type="molecule type" value="Genomic_DNA"/>
</dbReference>
<comment type="caution">
    <text evidence="1">The sequence shown here is derived from an EMBL/GenBank/DDBJ whole genome shotgun (WGS) entry which is preliminary data.</text>
</comment>
<organism evidence="1 2">
    <name type="scientific">Pyropia yezoensis</name>
    <name type="common">Susabi-nori</name>
    <name type="synonym">Porphyra yezoensis</name>
    <dbReference type="NCBI Taxonomy" id="2788"/>
    <lineage>
        <taxon>Eukaryota</taxon>
        <taxon>Rhodophyta</taxon>
        <taxon>Bangiophyceae</taxon>
        <taxon>Bangiales</taxon>
        <taxon>Bangiaceae</taxon>
        <taxon>Pyropia</taxon>
    </lineage>
</organism>
<name>A0ACC3BXZ9_PYRYE</name>
<reference evidence="1" key="1">
    <citation type="submission" date="2019-11" db="EMBL/GenBank/DDBJ databases">
        <title>Nori genome reveals adaptations in red seaweeds to the harsh intertidal environment.</title>
        <authorList>
            <person name="Wang D."/>
            <person name="Mao Y."/>
        </authorList>
    </citation>
    <scope>NUCLEOTIDE SEQUENCE</scope>
    <source>
        <tissue evidence="1">Gametophyte</tissue>
    </source>
</reference>
<evidence type="ECO:0000313" key="1">
    <source>
        <dbReference type="EMBL" id="KAK1862777.1"/>
    </source>
</evidence>